<protein>
    <submittedName>
        <fullName evidence="2">Uncharacterized protein</fullName>
    </submittedName>
</protein>
<sequence>MFGPLMNYLQEGDVDERETESPPRCNLPTPRDEVSSSPFFDSSLSHEALSIQTPQEVLSSQMHFLSLTNQNLDGCDAHIVVAPGAACLPLLPQLASDSIRHLDYVI</sequence>
<name>A0AAV0ZKE0_VICFA</name>
<dbReference type="AlphaFoldDB" id="A0AAV0ZKE0"/>
<reference evidence="2 3" key="1">
    <citation type="submission" date="2023-01" db="EMBL/GenBank/DDBJ databases">
        <authorList>
            <person name="Kreplak J."/>
        </authorList>
    </citation>
    <scope>NUCLEOTIDE SEQUENCE [LARGE SCALE GENOMIC DNA]</scope>
</reference>
<evidence type="ECO:0000313" key="2">
    <source>
        <dbReference type="EMBL" id="CAI8596805.1"/>
    </source>
</evidence>
<evidence type="ECO:0000256" key="1">
    <source>
        <dbReference type="SAM" id="MobiDB-lite"/>
    </source>
</evidence>
<feature type="region of interest" description="Disordered" evidence="1">
    <location>
        <begin position="1"/>
        <end position="38"/>
    </location>
</feature>
<dbReference type="Proteomes" id="UP001157006">
    <property type="component" value="Chromosome 2"/>
</dbReference>
<gene>
    <name evidence="2" type="ORF">VFH_II052200</name>
</gene>
<organism evidence="2 3">
    <name type="scientific">Vicia faba</name>
    <name type="common">Broad bean</name>
    <name type="synonym">Faba vulgaris</name>
    <dbReference type="NCBI Taxonomy" id="3906"/>
    <lineage>
        <taxon>Eukaryota</taxon>
        <taxon>Viridiplantae</taxon>
        <taxon>Streptophyta</taxon>
        <taxon>Embryophyta</taxon>
        <taxon>Tracheophyta</taxon>
        <taxon>Spermatophyta</taxon>
        <taxon>Magnoliopsida</taxon>
        <taxon>eudicotyledons</taxon>
        <taxon>Gunneridae</taxon>
        <taxon>Pentapetalae</taxon>
        <taxon>rosids</taxon>
        <taxon>fabids</taxon>
        <taxon>Fabales</taxon>
        <taxon>Fabaceae</taxon>
        <taxon>Papilionoideae</taxon>
        <taxon>50 kb inversion clade</taxon>
        <taxon>NPAAA clade</taxon>
        <taxon>Hologalegina</taxon>
        <taxon>IRL clade</taxon>
        <taxon>Fabeae</taxon>
        <taxon>Vicia</taxon>
    </lineage>
</organism>
<evidence type="ECO:0000313" key="3">
    <source>
        <dbReference type="Proteomes" id="UP001157006"/>
    </source>
</evidence>
<accession>A0AAV0ZKE0</accession>
<proteinExistence type="predicted"/>
<keyword evidence="3" id="KW-1185">Reference proteome</keyword>
<dbReference type="EMBL" id="OX451737">
    <property type="protein sequence ID" value="CAI8596805.1"/>
    <property type="molecule type" value="Genomic_DNA"/>
</dbReference>